<dbReference type="EMBL" id="GBXI01012815">
    <property type="protein sequence ID" value="JAD01477.1"/>
    <property type="molecule type" value="Transcribed_RNA"/>
</dbReference>
<sequence>MAAGGYGGYGNRNHIKNFGCLRTIVLWAAILSLLQSLIWMGLTIVGIIAYTCNMPINSLFTYGSLMQYAFYTLYFKGGCIPADYQQFDHTMLESVQTVLSSEDILIWNCVYLAVAFCWFITSLLLLALVRKDNITHTSAAIYSWIVTILCINLMDLALGIIFGIDYGNFNSAAYNYNLSSMNAGAIEPQAAQLVAGGVAAISLMIISFKGFVLWLINVGLMCYLLKLVIEIAYDKDTNDTLFMPPMTDKDSDDIISNRPPIKAYEEDITTKIYTNDAFVPDSRSVVTVELNQDALARAARMSTDIMSQGPRFRNVDAFQQYPPQRFSNNNNNIALNNNNNNNFVKQVSIKETATTPDVISPYPVPDYTPPMSRSANGIIRNQRYQ</sequence>
<proteinExistence type="predicted"/>
<reference evidence="3" key="1">
    <citation type="submission" date="2014-11" db="EMBL/GenBank/DDBJ databases">
        <authorList>
            <person name="Geib S."/>
        </authorList>
    </citation>
    <scope>NUCLEOTIDE SEQUENCE</scope>
</reference>
<keyword evidence="2" id="KW-0472">Membrane</keyword>
<feature type="transmembrane region" description="Helical" evidence="2">
    <location>
        <begin position="141"/>
        <end position="164"/>
    </location>
</feature>
<feature type="transmembrane region" description="Helical" evidence="2">
    <location>
        <begin position="190"/>
        <end position="216"/>
    </location>
</feature>
<keyword evidence="2" id="KW-0812">Transmembrane</keyword>
<dbReference type="EMBL" id="GBXI01008148">
    <property type="protein sequence ID" value="JAD06144.1"/>
    <property type="molecule type" value="Transcribed_RNA"/>
</dbReference>
<evidence type="ECO:0000256" key="2">
    <source>
        <dbReference type="SAM" id="Phobius"/>
    </source>
</evidence>
<dbReference type="AlphaFoldDB" id="A0A0A1WMC5"/>
<accession>A0A0A1WMC5</accession>
<dbReference type="EMBL" id="GBXI01001186">
    <property type="protein sequence ID" value="JAD13106.1"/>
    <property type="molecule type" value="Transcribed_RNA"/>
</dbReference>
<protein>
    <submittedName>
        <fullName evidence="3">Uncharacterized protein</fullName>
    </submittedName>
</protein>
<evidence type="ECO:0000313" key="6">
    <source>
        <dbReference type="EMBL" id="JAD13106.1"/>
    </source>
</evidence>
<reference evidence="3" key="2">
    <citation type="journal article" date="2015" name="Gigascience">
        <title>Reconstructing a comprehensive transcriptome assembly of a white-pupal translocated strain of the pest fruit fly Bactrocera cucurbitae.</title>
        <authorList>
            <person name="Sim S.B."/>
            <person name="Calla B."/>
            <person name="Hall B."/>
            <person name="DeRego T."/>
            <person name="Geib S.M."/>
        </authorList>
    </citation>
    <scope>NUCLEOTIDE SEQUENCE</scope>
</reference>
<name>A0A0A1WMC5_ZEUCU</name>
<feature type="region of interest" description="Disordered" evidence="1">
    <location>
        <begin position="360"/>
        <end position="385"/>
    </location>
</feature>
<organism evidence="3">
    <name type="scientific">Zeugodacus cucurbitae</name>
    <name type="common">Melon fruit fly</name>
    <name type="synonym">Bactrocera cucurbitae</name>
    <dbReference type="NCBI Taxonomy" id="28588"/>
    <lineage>
        <taxon>Eukaryota</taxon>
        <taxon>Metazoa</taxon>
        <taxon>Ecdysozoa</taxon>
        <taxon>Arthropoda</taxon>
        <taxon>Hexapoda</taxon>
        <taxon>Insecta</taxon>
        <taxon>Pterygota</taxon>
        <taxon>Neoptera</taxon>
        <taxon>Endopterygota</taxon>
        <taxon>Diptera</taxon>
        <taxon>Brachycera</taxon>
        <taxon>Muscomorpha</taxon>
        <taxon>Tephritoidea</taxon>
        <taxon>Tephritidae</taxon>
        <taxon>Zeugodacus</taxon>
        <taxon>Zeugodacus</taxon>
    </lineage>
</organism>
<evidence type="ECO:0000256" key="1">
    <source>
        <dbReference type="SAM" id="MobiDB-lite"/>
    </source>
</evidence>
<evidence type="ECO:0000313" key="5">
    <source>
        <dbReference type="EMBL" id="JAD06144.1"/>
    </source>
</evidence>
<feature type="transmembrane region" description="Helical" evidence="2">
    <location>
        <begin position="24"/>
        <end position="50"/>
    </location>
</feature>
<keyword evidence="2" id="KW-1133">Transmembrane helix</keyword>
<evidence type="ECO:0000313" key="4">
    <source>
        <dbReference type="EMBL" id="JAD01477.1"/>
    </source>
</evidence>
<gene>
    <name evidence="3" type="ORF">g.39761</name>
    <name evidence="6" type="ORF">g.39762</name>
    <name evidence="4" type="ORF">g.39763</name>
    <name evidence="5" type="ORF">g.39764</name>
</gene>
<dbReference type="EMBL" id="GBXI01014622">
    <property type="protein sequence ID" value="JAC99669.1"/>
    <property type="molecule type" value="Transcribed_RNA"/>
</dbReference>
<feature type="transmembrane region" description="Helical" evidence="2">
    <location>
        <begin position="104"/>
        <end position="129"/>
    </location>
</feature>
<evidence type="ECO:0000313" key="3">
    <source>
        <dbReference type="EMBL" id="JAC99669.1"/>
    </source>
</evidence>